<accession>A0A645F3E0</accession>
<name>A0A645F3E0_9ZZZZ</name>
<reference evidence="1" key="1">
    <citation type="submission" date="2019-08" db="EMBL/GenBank/DDBJ databases">
        <authorList>
            <person name="Kucharzyk K."/>
            <person name="Murdoch R.W."/>
            <person name="Higgins S."/>
            <person name="Loffler F."/>
        </authorList>
    </citation>
    <scope>NUCLEOTIDE SEQUENCE</scope>
</reference>
<proteinExistence type="predicted"/>
<dbReference type="EMBL" id="VSSQ01054852">
    <property type="protein sequence ID" value="MPN08761.1"/>
    <property type="molecule type" value="Genomic_DNA"/>
</dbReference>
<comment type="caution">
    <text evidence="1">The sequence shown here is derived from an EMBL/GenBank/DDBJ whole genome shotgun (WGS) entry which is preliminary data.</text>
</comment>
<dbReference type="AlphaFoldDB" id="A0A645F3E0"/>
<protein>
    <submittedName>
        <fullName evidence="1">Uncharacterized protein</fullName>
    </submittedName>
</protein>
<organism evidence="1">
    <name type="scientific">bioreactor metagenome</name>
    <dbReference type="NCBI Taxonomy" id="1076179"/>
    <lineage>
        <taxon>unclassified sequences</taxon>
        <taxon>metagenomes</taxon>
        <taxon>ecological metagenomes</taxon>
    </lineage>
</organism>
<gene>
    <name evidence="1" type="ORF">SDC9_156046</name>
</gene>
<evidence type="ECO:0000313" key="1">
    <source>
        <dbReference type="EMBL" id="MPN08761.1"/>
    </source>
</evidence>
<sequence length="67" mass="7477">MGKYISWIKKVGFYGVLTPQAPFAVLTFPQMDLMWQPEALTITFISLTGKEKISGEEKPEVSLTVSP</sequence>